<dbReference type="BioCyc" id="PMAR862515-HMP:GMOO-2284-MONOMER"/>
<proteinExistence type="predicted"/>
<dbReference type="EMBL" id="AEEI01000065">
    <property type="protein sequence ID" value="EFM00809.1"/>
    <property type="molecule type" value="Genomic_DNA"/>
</dbReference>
<evidence type="ECO:0000313" key="2">
    <source>
        <dbReference type="EMBL" id="EFM00809.1"/>
    </source>
</evidence>
<dbReference type="Proteomes" id="UP000004394">
    <property type="component" value="Unassembled WGS sequence"/>
</dbReference>
<keyword evidence="3" id="KW-1185">Reference proteome</keyword>
<dbReference type="STRING" id="862515.HMPREF0658_2251"/>
<feature type="compositionally biased region" description="Basic and acidic residues" evidence="1">
    <location>
        <begin position="41"/>
        <end position="50"/>
    </location>
</feature>
<evidence type="ECO:0008006" key="4">
    <source>
        <dbReference type="Google" id="ProtNLM"/>
    </source>
</evidence>
<gene>
    <name evidence="2" type="ORF">HMPREF0658_2251</name>
</gene>
<feature type="region of interest" description="Disordered" evidence="1">
    <location>
        <begin position="41"/>
        <end position="72"/>
    </location>
</feature>
<dbReference type="AlphaFoldDB" id="E0NVP6"/>
<name>E0NVP6_9BACT</name>
<evidence type="ECO:0000313" key="3">
    <source>
        <dbReference type="Proteomes" id="UP000004394"/>
    </source>
</evidence>
<reference evidence="2" key="1">
    <citation type="submission" date="2010-07" db="EMBL/GenBank/DDBJ databases">
        <authorList>
            <person name="Muzny D."/>
            <person name="Qin X."/>
            <person name="Deng J."/>
            <person name="Jiang H."/>
            <person name="Liu Y."/>
            <person name="Qu J."/>
            <person name="Song X.-Z."/>
            <person name="Zhang L."/>
            <person name="Thornton R."/>
            <person name="Coyle M."/>
            <person name="Francisco L."/>
            <person name="Jackson L."/>
            <person name="Javaid M."/>
            <person name="Korchina V."/>
            <person name="Kovar C."/>
            <person name="Mata R."/>
            <person name="Mathew T."/>
            <person name="Ngo R."/>
            <person name="Nguyen L."/>
            <person name="Nguyen N."/>
            <person name="Okwuonu G."/>
            <person name="Ongeri F."/>
            <person name="Pham C."/>
            <person name="Simmons D."/>
            <person name="Wilczek-Boney K."/>
            <person name="Hale W."/>
            <person name="Jakkamsetti A."/>
            <person name="Pham P."/>
            <person name="Ruth R."/>
            <person name="San Lucas F."/>
            <person name="Warren J."/>
            <person name="Zhang J."/>
            <person name="Zhao Z."/>
            <person name="Zhou C."/>
            <person name="Zhu D."/>
            <person name="Lee S."/>
            <person name="Bess C."/>
            <person name="Blankenburg K."/>
            <person name="Forbes L."/>
            <person name="Fu Q."/>
            <person name="Gubbala S."/>
            <person name="Hirani K."/>
            <person name="Jayaseelan J.C."/>
            <person name="Lara F."/>
            <person name="Munidasa M."/>
            <person name="Palculict T."/>
            <person name="Patil S."/>
            <person name="Pu L.-L."/>
            <person name="Saada N."/>
            <person name="Tang L."/>
            <person name="Weissenberger G."/>
            <person name="Zhu Y."/>
            <person name="Hemphill L."/>
            <person name="Shang Y."/>
            <person name="Youmans B."/>
            <person name="Ayvaz T."/>
            <person name="Ross M."/>
            <person name="Santibanez J."/>
            <person name="Aqrawi P."/>
            <person name="Gross S."/>
            <person name="Joshi V."/>
            <person name="Fowler G."/>
            <person name="Nazareth L."/>
            <person name="Reid J."/>
            <person name="Worley K."/>
            <person name="Petrosino J."/>
            <person name="Highlander S."/>
            <person name="Gibbs R."/>
        </authorList>
    </citation>
    <scope>NUCLEOTIDE SEQUENCE [LARGE SCALE GENOMIC DNA]</scope>
    <source>
        <strain evidence="2">DSM 16973</strain>
    </source>
</reference>
<feature type="compositionally biased region" description="Polar residues" evidence="1">
    <location>
        <begin position="56"/>
        <end position="67"/>
    </location>
</feature>
<dbReference type="HOGENOM" id="CLU_035806_0_0_10"/>
<organism evidence="2 3">
    <name type="scientific">Hoylesella marshii DSM 16973 = JCM 13450</name>
    <dbReference type="NCBI Taxonomy" id="862515"/>
    <lineage>
        <taxon>Bacteria</taxon>
        <taxon>Pseudomonadati</taxon>
        <taxon>Bacteroidota</taxon>
        <taxon>Bacteroidia</taxon>
        <taxon>Bacteroidales</taxon>
        <taxon>Prevotellaceae</taxon>
        <taxon>Hoylesella</taxon>
    </lineage>
</organism>
<sequence>MLLLATAILAACSSESIVESNEKKNEKETLQAGVIFTTDVPKTEAKRETLSDEDGNAQTRTSITHTPGQGADASWTSDDFIWVKNKNGEWKQSTSITLHHGGRRADFTLPGNASDYGDGCEVRYTGTSITYNGFTPTPNDISFPKIQSRTTANDFSKAGEWGDCGSGTAYNTSSTGKFKFILEHKAAYLCFLPRCEDATLAPNIRLKGIKITANKGTNTNTLFFANRHSFDGEAINDMGHPIISSDITVSLSDFPLYTSANQQANAIYLVVAPDTYDFTIDYIIKNTVTNIEGTITKSITNATLAKGMIYDITANLTPIVLGTKYYAWGATKDRWHGYESSQPFINKGEPGATQGITDNPDPATHSDESHQLFDAYVNYQTPAAPFKVAPNINEAVWYCLKGDPHWDGDQLWTLGGHMHKGGVWIRKKKAIVAYLKNKEGYPSTFTEADMKLGYKATASSPLEDYRITGGRAKVYSYPEGRPYPLDDYFFLPASGGYIDGWLLVAGTYGYYWTDNTATNHQTLTHASAFHFFKQTSISVEEAPRTTPCRVQAFE</sequence>
<comment type="caution">
    <text evidence="2">The sequence shown here is derived from an EMBL/GenBank/DDBJ whole genome shotgun (WGS) entry which is preliminary data.</text>
</comment>
<protein>
    <recommendedName>
        <fullName evidence="4">Fibrobacter succinogene major paralogous domain protein</fullName>
    </recommendedName>
</protein>
<evidence type="ECO:0000256" key="1">
    <source>
        <dbReference type="SAM" id="MobiDB-lite"/>
    </source>
</evidence>
<accession>E0NVP6</accession>